<evidence type="ECO:0000313" key="2">
    <source>
        <dbReference type="EMBL" id="MFD2673986.1"/>
    </source>
</evidence>
<dbReference type="Gene3D" id="3.40.30.10">
    <property type="entry name" value="Glutaredoxin"/>
    <property type="match status" value="1"/>
</dbReference>
<dbReference type="Pfam" id="PF00578">
    <property type="entry name" value="AhpC-TSA"/>
    <property type="match status" value="1"/>
</dbReference>
<sequence length="159" mass="17236">MTEQPGTQNVAQLIVRTHRGDQIDVLGAGGARLVMFIPAAFTPTCTQEVCDLGELAARAAALRVQIMVASCDAPATLARWLQDLGVSSTVLGLSDHWPHGALAKRLGAFDERFGQALRHSWAIRADGTRMRVAAVASGEKRTMRDHLQGVYWASEQQQT</sequence>
<dbReference type="InterPro" id="IPR000866">
    <property type="entry name" value="AhpC/TSA"/>
</dbReference>
<evidence type="ECO:0000313" key="3">
    <source>
        <dbReference type="Proteomes" id="UP001597453"/>
    </source>
</evidence>
<protein>
    <submittedName>
        <fullName evidence="2">Redoxin domain-containing protein</fullName>
    </submittedName>
</protein>
<comment type="caution">
    <text evidence="2">The sequence shown here is derived from an EMBL/GenBank/DDBJ whole genome shotgun (WGS) entry which is preliminary data.</text>
</comment>
<evidence type="ECO:0000259" key="1">
    <source>
        <dbReference type="Pfam" id="PF00578"/>
    </source>
</evidence>
<keyword evidence="3" id="KW-1185">Reference proteome</keyword>
<proteinExistence type="predicted"/>
<dbReference type="Proteomes" id="UP001597453">
    <property type="component" value="Unassembled WGS sequence"/>
</dbReference>
<accession>A0ABW5RH55</accession>
<dbReference type="RefSeq" id="WP_066054870.1">
    <property type="nucleotide sequence ID" value="NZ_JBHUNF010000001.1"/>
</dbReference>
<name>A0ABW5RH55_9MICO</name>
<reference evidence="3" key="1">
    <citation type="journal article" date="2019" name="Int. J. Syst. Evol. Microbiol.">
        <title>The Global Catalogue of Microorganisms (GCM) 10K type strain sequencing project: providing services to taxonomists for standard genome sequencing and annotation.</title>
        <authorList>
            <consortium name="The Broad Institute Genomics Platform"/>
            <consortium name="The Broad Institute Genome Sequencing Center for Infectious Disease"/>
            <person name="Wu L."/>
            <person name="Ma J."/>
        </authorList>
    </citation>
    <scope>NUCLEOTIDE SEQUENCE [LARGE SCALE GENOMIC DNA]</scope>
    <source>
        <strain evidence="3">TISTR 1511</strain>
    </source>
</reference>
<feature type="domain" description="Alkyl hydroperoxide reductase subunit C/ Thiol specific antioxidant" evidence="1">
    <location>
        <begin position="30"/>
        <end position="128"/>
    </location>
</feature>
<gene>
    <name evidence="2" type="ORF">ACFSUQ_01520</name>
</gene>
<dbReference type="SUPFAM" id="SSF52833">
    <property type="entry name" value="Thioredoxin-like"/>
    <property type="match status" value="1"/>
</dbReference>
<dbReference type="EMBL" id="JBHUNF010000001">
    <property type="protein sequence ID" value="MFD2673986.1"/>
    <property type="molecule type" value="Genomic_DNA"/>
</dbReference>
<dbReference type="InterPro" id="IPR036249">
    <property type="entry name" value="Thioredoxin-like_sf"/>
</dbReference>
<organism evidence="2 3">
    <name type="scientific">Gulosibacter bifidus</name>
    <dbReference type="NCBI Taxonomy" id="272239"/>
    <lineage>
        <taxon>Bacteria</taxon>
        <taxon>Bacillati</taxon>
        <taxon>Actinomycetota</taxon>
        <taxon>Actinomycetes</taxon>
        <taxon>Micrococcales</taxon>
        <taxon>Microbacteriaceae</taxon>
        <taxon>Gulosibacter</taxon>
    </lineage>
</organism>